<accession>A0A5M3W8H6</accession>
<reference evidence="2 3" key="1">
    <citation type="submission" date="2019-10" db="EMBL/GenBank/DDBJ databases">
        <title>Whole genome shotgun sequence of Acrocarpospora corrugata NBRC 13972.</title>
        <authorList>
            <person name="Ichikawa N."/>
            <person name="Kimura A."/>
            <person name="Kitahashi Y."/>
            <person name="Komaki H."/>
            <person name="Oguchi A."/>
        </authorList>
    </citation>
    <scope>NUCLEOTIDE SEQUENCE [LARGE SCALE GENOMIC DNA]</scope>
    <source>
        <strain evidence="2 3">NBRC 13972</strain>
    </source>
</reference>
<feature type="compositionally biased region" description="Polar residues" evidence="1">
    <location>
        <begin position="1"/>
        <end position="19"/>
    </location>
</feature>
<dbReference type="Proteomes" id="UP000334990">
    <property type="component" value="Unassembled WGS sequence"/>
</dbReference>
<proteinExistence type="predicted"/>
<name>A0A5M3W8H6_9ACTN</name>
<organism evidence="2 3">
    <name type="scientific">Acrocarpospora corrugata</name>
    <dbReference type="NCBI Taxonomy" id="35763"/>
    <lineage>
        <taxon>Bacteria</taxon>
        <taxon>Bacillati</taxon>
        <taxon>Actinomycetota</taxon>
        <taxon>Actinomycetes</taxon>
        <taxon>Streptosporangiales</taxon>
        <taxon>Streptosporangiaceae</taxon>
        <taxon>Acrocarpospora</taxon>
    </lineage>
</organism>
<sequence>MTSPVSLTNAAAVEQQTRPPRSAVPQWRELPWEHEYGRDVWRLRELGIRDREIANLHFTDIPQPWLKDLAKRWLPQP</sequence>
<dbReference type="EMBL" id="BLAD01000084">
    <property type="protein sequence ID" value="GES04639.1"/>
    <property type="molecule type" value="Genomic_DNA"/>
</dbReference>
<evidence type="ECO:0000256" key="1">
    <source>
        <dbReference type="SAM" id="MobiDB-lite"/>
    </source>
</evidence>
<gene>
    <name evidence="2" type="ORF">Acor_67070</name>
</gene>
<feature type="region of interest" description="Disordered" evidence="1">
    <location>
        <begin position="1"/>
        <end position="23"/>
    </location>
</feature>
<evidence type="ECO:0000313" key="2">
    <source>
        <dbReference type="EMBL" id="GES04639.1"/>
    </source>
</evidence>
<comment type="caution">
    <text evidence="2">The sequence shown here is derived from an EMBL/GenBank/DDBJ whole genome shotgun (WGS) entry which is preliminary data.</text>
</comment>
<dbReference type="OrthoDB" id="3522542at2"/>
<dbReference type="AlphaFoldDB" id="A0A5M3W8H6"/>
<protein>
    <submittedName>
        <fullName evidence="2">Uncharacterized protein</fullName>
    </submittedName>
</protein>
<evidence type="ECO:0000313" key="3">
    <source>
        <dbReference type="Proteomes" id="UP000334990"/>
    </source>
</evidence>
<dbReference type="RefSeq" id="WP_155340711.1">
    <property type="nucleotide sequence ID" value="NZ_BAAABN010000076.1"/>
</dbReference>
<keyword evidence="3" id="KW-1185">Reference proteome</keyword>